<dbReference type="RefSeq" id="WP_106568355.1">
    <property type="nucleotide sequence ID" value="NZ_PYGF01000010.1"/>
</dbReference>
<evidence type="ECO:0000313" key="1">
    <source>
        <dbReference type="EMBL" id="PSL02220.1"/>
    </source>
</evidence>
<gene>
    <name evidence="1" type="ORF">CLV48_1102</name>
</gene>
<evidence type="ECO:0000313" key="2">
    <source>
        <dbReference type="Proteomes" id="UP000240708"/>
    </source>
</evidence>
<dbReference type="AlphaFoldDB" id="A0A2P8DYB7"/>
<dbReference type="NCBIfam" id="TIGR02436">
    <property type="entry name" value="four helix bundle protein"/>
    <property type="match status" value="1"/>
</dbReference>
<dbReference type="PANTHER" id="PTHR38471">
    <property type="entry name" value="FOUR HELIX BUNDLE PROTEIN"/>
    <property type="match status" value="1"/>
</dbReference>
<dbReference type="EMBL" id="PYGF01000010">
    <property type="protein sequence ID" value="PSL02220.1"/>
    <property type="molecule type" value="Genomic_DNA"/>
</dbReference>
<dbReference type="Pfam" id="PF05635">
    <property type="entry name" value="23S_rRNA_IVP"/>
    <property type="match status" value="1"/>
</dbReference>
<comment type="caution">
    <text evidence="1">The sequence shown here is derived from an EMBL/GenBank/DDBJ whole genome shotgun (WGS) entry which is preliminary data.</text>
</comment>
<dbReference type="InterPro" id="IPR036583">
    <property type="entry name" value="23S_rRNA_IVS_sf"/>
</dbReference>
<reference evidence="1 2" key="1">
    <citation type="submission" date="2018-03" db="EMBL/GenBank/DDBJ databases">
        <title>Genomic Encyclopedia of Archaeal and Bacterial Type Strains, Phase II (KMG-II): from individual species to whole genera.</title>
        <authorList>
            <person name="Goeker M."/>
        </authorList>
    </citation>
    <scope>NUCLEOTIDE SEQUENCE [LARGE SCALE GENOMIC DNA]</scope>
    <source>
        <strain evidence="1 2">DSM 28057</strain>
    </source>
</reference>
<dbReference type="SUPFAM" id="SSF158446">
    <property type="entry name" value="IVS-encoded protein-like"/>
    <property type="match status" value="1"/>
</dbReference>
<accession>A0A2P8DYB7</accession>
<name>A0A2P8DYB7_9BACT</name>
<dbReference type="OrthoDB" id="9811959at2"/>
<protein>
    <submittedName>
        <fullName evidence="1">Four helix bundle protein</fullName>
    </submittedName>
</protein>
<dbReference type="Proteomes" id="UP000240708">
    <property type="component" value="Unassembled WGS sequence"/>
</dbReference>
<organism evidence="1 2">
    <name type="scientific">Cecembia rubra</name>
    <dbReference type="NCBI Taxonomy" id="1485585"/>
    <lineage>
        <taxon>Bacteria</taxon>
        <taxon>Pseudomonadati</taxon>
        <taxon>Bacteroidota</taxon>
        <taxon>Cytophagia</taxon>
        <taxon>Cytophagales</taxon>
        <taxon>Cyclobacteriaceae</taxon>
        <taxon>Cecembia</taxon>
    </lineage>
</organism>
<keyword evidence="2" id="KW-1185">Reference proteome</keyword>
<dbReference type="Gene3D" id="1.20.1440.60">
    <property type="entry name" value="23S rRNA-intervening sequence"/>
    <property type="match status" value="1"/>
</dbReference>
<dbReference type="PANTHER" id="PTHR38471:SF2">
    <property type="entry name" value="FOUR HELIX BUNDLE PROTEIN"/>
    <property type="match status" value="1"/>
</dbReference>
<sequence length="122" mass="14505">MKSYKDLDIYNISIELFFETNAFSLKLPTFETYELGSQLRRSSDSINSNIVEGYGRKSYKQDFIKFITYAHASNLECHNHLYKISRLYPELKEEGEKLMEEYHKLGVKIHNFLDYVKSSWKT</sequence>
<proteinExistence type="predicted"/>
<dbReference type="InterPro" id="IPR012657">
    <property type="entry name" value="23S_rRNA-intervening_sequence"/>
</dbReference>